<reference evidence="2" key="1">
    <citation type="submission" date="2018-05" db="EMBL/GenBank/DDBJ databases">
        <title>Draft genome of Mucuna pruriens seed.</title>
        <authorList>
            <person name="Nnadi N.E."/>
            <person name="Vos R."/>
            <person name="Hasami M.H."/>
            <person name="Devisetty U.K."/>
            <person name="Aguiy J.C."/>
        </authorList>
    </citation>
    <scope>NUCLEOTIDE SEQUENCE [LARGE SCALE GENOMIC DNA]</scope>
    <source>
        <strain evidence="2">JCA_2017</strain>
    </source>
</reference>
<organism evidence="2 3">
    <name type="scientific">Mucuna pruriens</name>
    <name type="common">Velvet bean</name>
    <name type="synonym">Dolichos pruriens</name>
    <dbReference type="NCBI Taxonomy" id="157652"/>
    <lineage>
        <taxon>Eukaryota</taxon>
        <taxon>Viridiplantae</taxon>
        <taxon>Streptophyta</taxon>
        <taxon>Embryophyta</taxon>
        <taxon>Tracheophyta</taxon>
        <taxon>Spermatophyta</taxon>
        <taxon>Magnoliopsida</taxon>
        <taxon>eudicotyledons</taxon>
        <taxon>Gunneridae</taxon>
        <taxon>Pentapetalae</taxon>
        <taxon>rosids</taxon>
        <taxon>fabids</taxon>
        <taxon>Fabales</taxon>
        <taxon>Fabaceae</taxon>
        <taxon>Papilionoideae</taxon>
        <taxon>50 kb inversion clade</taxon>
        <taxon>NPAAA clade</taxon>
        <taxon>indigoferoid/millettioid clade</taxon>
        <taxon>Phaseoleae</taxon>
        <taxon>Mucuna</taxon>
    </lineage>
</organism>
<dbReference type="AlphaFoldDB" id="A0A371H4B1"/>
<evidence type="ECO:0000313" key="3">
    <source>
        <dbReference type="Proteomes" id="UP000257109"/>
    </source>
</evidence>
<proteinExistence type="predicted"/>
<evidence type="ECO:0000256" key="1">
    <source>
        <dbReference type="SAM" id="MobiDB-lite"/>
    </source>
</evidence>
<comment type="caution">
    <text evidence="2">The sequence shown here is derived from an EMBL/GenBank/DDBJ whole genome shotgun (WGS) entry which is preliminary data.</text>
</comment>
<dbReference type="PANTHER" id="PTHR35046">
    <property type="entry name" value="ZINC KNUCKLE (CCHC-TYPE) FAMILY PROTEIN"/>
    <property type="match status" value="1"/>
</dbReference>
<feature type="non-terminal residue" evidence="2">
    <location>
        <position position="1"/>
    </location>
</feature>
<dbReference type="Proteomes" id="UP000257109">
    <property type="component" value="Unassembled WGS sequence"/>
</dbReference>
<name>A0A371H4B1_MUCPR</name>
<dbReference type="Gene3D" id="3.10.10.10">
    <property type="entry name" value="HIV Type 1 Reverse Transcriptase, subunit A, domain 1"/>
    <property type="match status" value="1"/>
</dbReference>
<gene>
    <name evidence="2" type="ORF">CR513_19594</name>
</gene>
<keyword evidence="3" id="KW-1185">Reference proteome</keyword>
<dbReference type="EMBL" id="QJKJ01003610">
    <property type="protein sequence ID" value="RDX97615.1"/>
    <property type="molecule type" value="Genomic_DNA"/>
</dbReference>
<feature type="region of interest" description="Disordered" evidence="1">
    <location>
        <begin position="95"/>
        <end position="121"/>
    </location>
</feature>
<evidence type="ECO:0000313" key="2">
    <source>
        <dbReference type="EMBL" id="RDX97615.1"/>
    </source>
</evidence>
<dbReference type="SUPFAM" id="SSF56672">
    <property type="entry name" value="DNA/RNA polymerases"/>
    <property type="match status" value="1"/>
</dbReference>
<protein>
    <submittedName>
        <fullName evidence="2">Uncharacterized protein</fullName>
    </submittedName>
</protein>
<dbReference type="PANTHER" id="PTHR35046:SF9">
    <property type="entry name" value="RNA-DIRECTED DNA POLYMERASE"/>
    <property type="match status" value="1"/>
</dbReference>
<dbReference type="OrthoDB" id="1747743at2759"/>
<accession>A0A371H4B1</accession>
<dbReference type="InterPro" id="IPR043502">
    <property type="entry name" value="DNA/RNA_pol_sf"/>
</dbReference>
<sequence length="236" mass="27660">MIIDGGSCTNVASTILVEKLNFDIEEVKVDKQVLVSFAIGKYKCEVVCDVFDYEVTHNGYTNRFSFIHNEQKITLAPLSPKQVFEDKIKMRKTRECEKSKEKESERTKEKSEQKNEKNIRKANDLEKKKQVHFSIRESEIKKSFFFNQLMLVLDFQVVFLDERNPNETRDTKTSECLLSRGCVRESISPYVVLVLLVPKKDETWRIHPIPRLDDMLDELHGSCYFLKLILKMDIIK</sequence>